<feature type="domain" description="RNase H type-1" evidence="2">
    <location>
        <begin position="28"/>
        <end position="102"/>
    </location>
</feature>
<dbReference type="GO" id="GO:0003676">
    <property type="term" value="F:nucleic acid binding"/>
    <property type="evidence" value="ECO:0007669"/>
    <property type="project" value="InterPro"/>
</dbReference>
<evidence type="ECO:0000313" key="3">
    <source>
        <dbReference type="EMBL" id="RZC26540.1"/>
    </source>
</evidence>
<dbReference type="Pfam" id="PF13456">
    <property type="entry name" value="RVT_3"/>
    <property type="match status" value="1"/>
</dbReference>
<dbReference type="CDD" id="cd06222">
    <property type="entry name" value="RNase_H_like"/>
    <property type="match status" value="1"/>
</dbReference>
<reference evidence="3 4" key="1">
    <citation type="submission" date="2018-09" db="EMBL/GenBank/DDBJ databases">
        <title>A high-quality reference genome of wild soybean provides a powerful tool to mine soybean genomes.</title>
        <authorList>
            <person name="Xie M."/>
            <person name="Chung C.Y.L."/>
            <person name="Li M.-W."/>
            <person name="Wong F.-L."/>
            <person name="Chan T.-F."/>
            <person name="Lam H.-M."/>
        </authorList>
    </citation>
    <scope>NUCLEOTIDE SEQUENCE [LARGE SCALE GENOMIC DNA]</scope>
    <source>
        <strain evidence="4">cv. W05</strain>
        <tissue evidence="3">Hypocotyl of etiolated seedlings</tissue>
    </source>
</reference>
<feature type="transmembrane region" description="Helical" evidence="1">
    <location>
        <begin position="145"/>
        <end position="164"/>
    </location>
</feature>
<keyword evidence="4" id="KW-1185">Reference proteome</keyword>
<evidence type="ECO:0000259" key="2">
    <source>
        <dbReference type="Pfam" id="PF13456"/>
    </source>
</evidence>
<dbReference type="SUPFAM" id="SSF53098">
    <property type="entry name" value="Ribonuclease H-like"/>
    <property type="match status" value="1"/>
</dbReference>
<accession>A0A445LTK2</accession>
<dbReference type="InterPro" id="IPR012337">
    <property type="entry name" value="RNaseH-like_sf"/>
</dbReference>
<keyword evidence="1" id="KW-1133">Transmembrane helix</keyword>
<gene>
    <name evidence="3" type="ORF">D0Y65_004948</name>
</gene>
<name>A0A445LTK2_GLYSO</name>
<dbReference type="AlphaFoldDB" id="A0A445LTK2"/>
<protein>
    <recommendedName>
        <fullName evidence="2">RNase H type-1 domain-containing protein</fullName>
    </recommendedName>
</protein>
<dbReference type="EMBL" id="QZWG01000002">
    <property type="protein sequence ID" value="RZC26540.1"/>
    <property type="molecule type" value="Genomic_DNA"/>
</dbReference>
<proteinExistence type="predicted"/>
<dbReference type="Proteomes" id="UP000289340">
    <property type="component" value="Chromosome 2"/>
</dbReference>
<comment type="caution">
    <text evidence="3">The sequence shown here is derived from an EMBL/GenBank/DDBJ whole genome shotgun (WGS) entry which is preliminary data.</text>
</comment>
<dbReference type="InterPro" id="IPR036397">
    <property type="entry name" value="RNaseH_sf"/>
</dbReference>
<keyword evidence="1" id="KW-0472">Membrane</keyword>
<dbReference type="InterPro" id="IPR052929">
    <property type="entry name" value="RNase_H-like_EbsB-rel"/>
</dbReference>
<dbReference type="GO" id="GO:0004523">
    <property type="term" value="F:RNA-DNA hybrid ribonuclease activity"/>
    <property type="evidence" value="ECO:0007669"/>
    <property type="project" value="InterPro"/>
</dbReference>
<sequence length="227" mass="25206">MNPFLERRDNVSRAERWKPPPHGAFKCNVDASFHKEENVTGMGMCIRDETGRVVALKTYQRRTSCMAVQEGEALALAVAMEFTLSLGFNNIDITFESDFVFAKRQINGVAHELVRAAPFFPSLYTSYQVIPCIESLVMNEMSQTLTNSMSIIMILLVAAARTVFSATTTSEEEDTHSNNPSLLLHSRRLLQEGENHDSAYVIIGIICAMLAIVLGALVIACIRRSNS</sequence>
<dbReference type="InterPro" id="IPR044730">
    <property type="entry name" value="RNase_H-like_dom_plant"/>
</dbReference>
<evidence type="ECO:0000256" key="1">
    <source>
        <dbReference type="SAM" id="Phobius"/>
    </source>
</evidence>
<keyword evidence="1" id="KW-0812">Transmembrane</keyword>
<evidence type="ECO:0000313" key="4">
    <source>
        <dbReference type="Proteomes" id="UP000289340"/>
    </source>
</evidence>
<feature type="transmembrane region" description="Helical" evidence="1">
    <location>
        <begin position="199"/>
        <end position="222"/>
    </location>
</feature>
<dbReference type="PANTHER" id="PTHR47074:SF48">
    <property type="entry name" value="POLYNUCLEOTIDYL TRANSFERASE, RIBONUCLEASE H-LIKE SUPERFAMILY PROTEIN"/>
    <property type="match status" value="1"/>
</dbReference>
<dbReference type="Gene3D" id="3.30.420.10">
    <property type="entry name" value="Ribonuclease H-like superfamily/Ribonuclease H"/>
    <property type="match status" value="1"/>
</dbReference>
<organism evidence="3 4">
    <name type="scientific">Glycine soja</name>
    <name type="common">Wild soybean</name>
    <dbReference type="NCBI Taxonomy" id="3848"/>
    <lineage>
        <taxon>Eukaryota</taxon>
        <taxon>Viridiplantae</taxon>
        <taxon>Streptophyta</taxon>
        <taxon>Embryophyta</taxon>
        <taxon>Tracheophyta</taxon>
        <taxon>Spermatophyta</taxon>
        <taxon>Magnoliopsida</taxon>
        <taxon>eudicotyledons</taxon>
        <taxon>Gunneridae</taxon>
        <taxon>Pentapetalae</taxon>
        <taxon>rosids</taxon>
        <taxon>fabids</taxon>
        <taxon>Fabales</taxon>
        <taxon>Fabaceae</taxon>
        <taxon>Papilionoideae</taxon>
        <taxon>50 kb inversion clade</taxon>
        <taxon>NPAAA clade</taxon>
        <taxon>indigoferoid/millettioid clade</taxon>
        <taxon>Phaseoleae</taxon>
        <taxon>Glycine</taxon>
        <taxon>Glycine subgen. Soja</taxon>
    </lineage>
</organism>
<dbReference type="PANTHER" id="PTHR47074">
    <property type="entry name" value="BNAC02G40300D PROTEIN"/>
    <property type="match status" value="1"/>
</dbReference>
<dbReference type="InterPro" id="IPR002156">
    <property type="entry name" value="RNaseH_domain"/>
</dbReference>